<dbReference type="SUPFAM" id="SSF47384">
    <property type="entry name" value="Homodimeric domain of signal transducing histidine kinase"/>
    <property type="match status" value="1"/>
</dbReference>
<dbReference type="GO" id="GO:0005737">
    <property type="term" value="C:cytoplasm"/>
    <property type="evidence" value="ECO:0007669"/>
    <property type="project" value="InterPro"/>
</dbReference>
<dbReference type="SMART" id="SM01231">
    <property type="entry name" value="H-kinase_dim"/>
    <property type="match status" value="1"/>
</dbReference>
<keyword evidence="12" id="KW-1185">Reference proteome</keyword>
<dbReference type="SUPFAM" id="SSF50341">
    <property type="entry name" value="CheW-like"/>
    <property type="match status" value="1"/>
</dbReference>
<dbReference type="OrthoDB" id="9803176at2"/>
<organism evidence="11 12">
    <name type="scientific">Anatilimnocola aggregata</name>
    <dbReference type="NCBI Taxonomy" id="2528021"/>
    <lineage>
        <taxon>Bacteria</taxon>
        <taxon>Pseudomonadati</taxon>
        <taxon>Planctomycetota</taxon>
        <taxon>Planctomycetia</taxon>
        <taxon>Pirellulales</taxon>
        <taxon>Pirellulaceae</taxon>
        <taxon>Anatilimnocola</taxon>
    </lineage>
</organism>
<dbReference type="SMART" id="SM00260">
    <property type="entry name" value="CheW"/>
    <property type="match status" value="1"/>
</dbReference>
<feature type="region of interest" description="Disordered" evidence="7">
    <location>
        <begin position="661"/>
        <end position="686"/>
    </location>
</feature>
<dbReference type="EC" id="2.7.13.3" evidence="2"/>
<dbReference type="InterPro" id="IPR036061">
    <property type="entry name" value="CheW-like_dom_sf"/>
</dbReference>
<dbReference type="PANTHER" id="PTHR43395:SF8">
    <property type="entry name" value="HISTIDINE KINASE"/>
    <property type="match status" value="1"/>
</dbReference>
<evidence type="ECO:0000313" key="11">
    <source>
        <dbReference type="EMBL" id="QDU28913.1"/>
    </source>
</evidence>
<dbReference type="Pfam" id="PF02518">
    <property type="entry name" value="HATPase_c"/>
    <property type="match status" value="1"/>
</dbReference>
<dbReference type="PANTHER" id="PTHR43395">
    <property type="entry name" value="SENSOR HISTIDINE KINASE CHEA"/>
    <property type="match status" value="1"/>
</dbReference>
<evidence type="ECO:0000256" key="2">
    <source>
        <dbReference type="ARBA" id="ARBA00012438"/>
    </source>
</evidence>
<proteinExistence type="predicted"/>
<keyword evidence="4 11" id="KW-0808">Transferase</keyword>
<dbReference type="PROSITE" id="PS50851">
    <property type="entry name" value="CHEW"/>
    <property type="match status" value="1"/>
</dbReference>
<dbReference type="InterPro" id="IPR004105">
    <property type="entry name" value="CheA-like_dim"/>
</dbReference>
<dbReference type="InterPro" id="IPR003594">
    <property type="entry name" value="HATPase_dom"/>
</dbReference>
<evidence type="ECO:0000259" key="8">
    <source>
        <dbReference type="PROSITE" id="PS50109"/>
    </source>
</evidence>
<dbReference type="PRINTS" id="PR00344">
    <property type="entry name" value="BCTRLSENSOR"/>
</dbReference>
<feature type="modified residue" description="Phosphohistidine" evidence="6">
    <location>
        <position position="61"/>
    </location>
</feature>
<dbReference type="SMART" id="SM00073">
    <property type="entry name" value="HPT"/>
    <property type="match status" value="1"/>
</dbReference>
<dbReference type="PROSITE" id="PS50894">
    <property type="entry name" value="HPT"/>
    <property type="match status" value="1"/>
</dbReference>
<dbReference type="InterPro" id="IPR002545">
    <property type="entry name" value="CheW-lke_dom"/>
</dbReference>
<evidence type="ECO:0000256" key="5">
    <source>
        <dbReference type="ARBA" id="ARBA00022777"/>
    </source>
</evidence>
<dbReference type="InterPro" id="IPR004358">
    <property type="entry name" value="Sig_transdc_His_kin-like_C"/>
</dbReference>
<dbReference type="InterPro" id="IPR008207">
    <property type="entry name" value="Sig_transdc_His_kin_Hpt_dom"/>
</dbReference>
<feature type="domain" description="HPt" evidence="10">
    <location>
        <begin position="10"/>
        <end position="118"/>
    </location>
</feature>
<dbReference type="InterPro" id="IPR036641">
    <property type="entry name" value="HPT_dom_sf"/>
</dbReference>
<comment type="catalytic activity">
    <reaction evidence="1">
        <text>ATP + protein L-histidine = ADP + protein N-phospho-L-histidine.</text>
        <dbReference type="EC" id="2.7.13.3"/>
    </reaction>
</comment>
<evidence type="ECO:0000259" key="9">
    <source>
        <dbReference type="PROSITE" id="PS50851"/>
    </source>
</evidence>
<dbReference type="Pfam" id="PF01584">
    <property type="entry name" value="CheW"/>
    <property type="match status" value="1"/>
</dbReference>
<evidence type="ECO:0000256" key="3">
    <source>
        <dbReference type="ARBA" id="ARBA00022553"/>
    </source>
</evidence>
<dbReference type="KEGG" id="aagg:ETAA8_40190"/>
<dbReference type="PROSITE" id="PS50109">
    <property type="entry name" value="HIS_KIN"/>
    <property type="match status" value="1"/>
</dbReference>
<dbReference type="Pfam" id="PF02895">
    <property type="entry name" value="H-kinase_dim"/>
    <property type="match status" value="1"/>
</dbReference>
<name>A0A517YF99_9BACT</name>
<keyword evidence="5" id="KW-0418">Kinase</keyword>
<evidence type="ECO:0000256" key="4">
    <source>
        <dbReference type="ARBA" id="ARBA00022679"/>
    </source>
</evidence>
<dbReference type="InterPro" id="IPR005467">
    <property type="entry name" value="His_kinase_dom"/>
</dbReference>
<accession>A0A517YF99</accession>
<evidence type="ECO:0000256" key="1">
    <source>
        <dbReference type="ARBA" id="ARBA00000085"/>
    </source>
</evidence>
<feature type="domain" description="CheW-like" evidence="9">
    <location>
        <begin position="530"/>
        <end position="662"/>
    </location>
</feature>
<dbReference type="Pfam" id="PF01627">
    <property type="entry name" value="Hpt"/>
    <property type="match status" value="1"/>
</dbReference>
<evidence type="ECO:0000259" key="10">
    <source>
        <dbReference type="PROSITE" id="PS50894"/>
    </source>
</evidence>
<dbReference type="InterPro" id="IPR036097">
    <property type="entry name" value="HisK_dim/P_sf"/>
</dbReference>
<protein>
    <recommendedName>
        <fullName evidence="2">histidine kinase</fullName>
        <ecNumber evidence="2">2.7.13.3</ecNumber>
    </recommendedName>
</protein>
<dbReference type="Gene3D" id="1.20.120.160">
    <property type="entry name" value="HPT domain"/>
    <property type="match status" value="1"/>
</dbReference>
<dbReference type="SUPFAM" id="SSF55874">
    <property type="entry name" value="ATPase domain of HSP90 chaperone/DNA topoisomerase II/histidine kinase"/>
    <property type="match status" value="1"/>
</dbReference>
<dbReference type="AlphaFoldDB" id="A0A517YF99"/>
<keyword evidence="3 6" id="KW-0597">Phosphoprotein</keyword>
<dbReference type="RefSeq" id="WP_145091970.1">
    <property type="nucleotide sequence ID" value="NZ_CP036274.1"/>
</dbReference>
<evidence type="ECO:0000313" key="12">
    <source>
        <dbReference type="Proteomes" id="UP000315017"/>
    </source>
</evidence>
<dbReference type="Gene3D" id="2.30.30.40">
    <property type="entry name" value="SH3 Domains"/>
    <property type="match status" value="1"/>
</dbReference>
<dbReference type="EMBL" id="CP036274">
    <property type="protein sequence ID" value="QDU28913.1"/>
    <property type="molecule type" value="Genomic_DNA"/>
</dbReference>
<dbReference type="GO" id="GO:0006935">
    <property type="term" value="P:chemotaxis"/>
    <property type="evidence" value="ECO:0007669"/>
    <property type="project" value="InterPro"/>
</dbReference>
<dbReference type="Gene3D" id="1.10.287.560">
    <property type="entry name" value="Histidine kinase CheA-like, homodimeric domain"/>
    <property type="match status" value="1"/>
</dbReference>
<dbReference type="Proteomes" id="UP000315017">
    <property type="component" value="Chromosome"/>
</dbReference>
<evidence type="ECO:0000256" key="7">
    <source>
        <dbReference type="SAM" id="MobiDB-lite"/>
    </source>
</evidence>
<gene>
    <name evidence="11" type="primary">cheA_2</name>
    <name evidence="11" type="ORF">ETAA8_40190</name>
</gene>
<dbReference type="SUPFAM" id="SSF47226">
    <property type="entry name" value="Histidine-containing phosphotransfer domain, HPT domain"/>
    <property type="match status" value="1"/>
</dbReference>
<sequence>MSTDPIADTDRSRFAEFLADYFVECDEHLALARRALLGLESLLPQERIDKSLVDELFRSFHSLKGLSAMVGFQEPEQLAHHLESFLGAVRRNQTQLTLTGLETLVSGVVALEQVIAARRDQSQLPELAPLLTRIAALLPVAGTAVAGETRRTAPSSSLGEKGVLIAEKIRTGQRAWEIVFRPSAELSQRGIDVNAVRKQLQGLGEIVHSSPVIAPTGGIEFSFILLTAPDVEATTCIQGEGLICRQFELPAPAAAPVEAIVAQSAEEGSSTHLTPANVVRVDLDRLDELMRLVGELVLSRARLDEGLSHLRSAPTAQLRGLRETASTIERQLRDLREGVMRVRMVPIREVFVRMQFVIRDLVREAGKQVSLRLTGEDTQIDKYVVERIMDPLLHLVRNAVSHGLESPEQRVANGKQPEGLIHLRAKTLGETVVIEVEDDGRGIDADQVLKLARARGIPLALDRMDDSQLLDVLCVPGFSTRQTVDRVSGRGIGMDVVRQTVEELGGQLTLSTAVGRGSRFEIQLPLTVSITEALIVQVGEQRYAVPQVSIREIIKLETAELTVMEQNDLLRYREGALPILWLSRFFGSSVARDRQHFALVVGEGSQAAGIAVDRVLGLQEIVVRPLTDALVQVPGISGATELGDGRVVLILDTSRLVRGGRKNAPGPQLNIPANRAAHATGAPHGV</sequence>
<feature type="domain" description="Histidine kinase" evidence="8">
    <location>
        <begin position="248"/>
        <end position="528"/>
    </location>
</feature>
<dbReference type="Gene3D" id="3.30.565.10">
    <property type="entry name" value="Histidine kinase-like ATPase, C-terminal domain"/>
    <property type="match status" value="1"/>
</dbReference>
<dbReference type="GO" id="GO:0000155">
    <property type="term" value="F:phosphorelay sensor kinase activity"/>
    <property type="evidence" value="ECO:0007669"/>
    <property type="project" value="InterPro"/>
</dbReference>
<dbReference type="SMART" id="SM00387">
    <property type="entry name" value="HATPase_c"/>
    <property type="match status" value="1"/>
</dbReference>
<dbReference type="InterPro" id="IPR037006">
    <property type="entry name" value="CheA-like_homodim_sf"/>
</dbReference>
<dbReference type="InterPro" id="IPR036890">
    <property type="entry name" value="HATPase_C_sf"/>
</dbReference>
<dbReference type="CDD" id="cd00088">
    <property type="entry name" value="HPT"/>
    <property type="match status" value="1"/>
</dbReference>
<evidence type="ECO:0000256" key="6">
    <source>
        <dbReference type="PROSITE-ProRule" id="PRU00110"/>
    </source>
</evidence>
<reference evidence="11 12" key="1">
    <citation type="submission" date="2019-02" db="EMBL/GenBank/DDBJ databases">
        <title>Deep-cultivation of Planctomycetes and their phenomic and genomic characterization uncovers novel biology.</title>
        <authorList>
            <person name="Wiegand S."/>
            <person name="Jogler M."/>
            <person name="Boedeker C."/>
            <person name="Pinto D."/>
            <person name="Vollmers J."/>
            <person name="Rivas-Marin E."/>
            <person name="Kohn T."/>
            <person name="Peeters S.H."/>
            <person name="Heuer A."/>
            <person name="Rast P."/>
            <person name="Oberbeckmann S."/>
            <person name="Bunk B."/>
            <person name="Jeske O."/>
            <person name="Meyerdierks A."/>
            <person name="Storesund J.E."/>
            <person name="Kallscheuer N."/>
            <person name="Luecker S."/>
            <person name="Lage O.M."/>
            <person name="Pohl T."/>
            <person name="Merkel B.J."/>
            <person name="Hornburger P."/>
            <person name="Mueller R.-W."/>
            <person name="Bruemmer F."/>
            <person name="Labrenz M."/>
            <person name="Spormann A.M."/>
            <person name="Op den Camp H."/>
            <person name="Overmann J."/>
            <person name="Amann R."/>
            <person name="Jetten M.S.M."/>
            <person name="Mascher T."/>
            <person name="Medema M.H."/>
            <person name="Devos D.P."/>
            <person name="Kaster A.-K."/>
            <person name="Ovreas L."/>
            <person name="Rohde M."/>
            <person name="Galperin M.Y."/>
            <person name="Jogler C."/>
        </authorList>
    </citation>
    <scope>NUCLEOTIDE SEQUENCE [LARGE SCALE GENOMIC DNA]</scope>
    <source>
        <strain evidence="11 12">ETA_A8</strain>
    </source>
</reference>
<dbReference type="FunFam" id="3.30.565.10:FF:000016">
    <property type="entry name" value="Chemotaxis protein CheA, putative"/>
    <property type="match status" value="1"/>
</dbReference>
<dbReference type="InterPro" id="IPR051315">
    <property type="entry name" value="Bact_Chemotaxis_CheA"/>
</dbReference>